<gene>
    <name evidence="2" type="ORF">S06H3_65027</name>
</gene>
<sequence>QLAEIPSMKEPTFVFAHMLIPHPPYVFNTDGTYLTEEEANKRSIEVNYVDQLIFANSKVRELIDELLSSSEVPPIIILQADEGPYPGGHDRWNGKGEWEEPVGWEE</sequence>
<feature type="non-terminal residue" evidence="2">
    <location>
        <position position="1"/>
    </location>
</feature>
<name>X1RCZ1_9ZZZZ</name>
<accession>X1RCZ1</accession>
<dbReference type="InterPro" id="IPR017850">
    <property type="entry name" value="Alkaline_phosphatase_core_sf"/>
</dbReference>
<comment type="caution">
    <text evidence="2">The sequence shown here is derived from an EMBL/GenBank/DDBJ whole genome shotgun (WGS) entry which is preliminary data.</text>
</comment>
<dbReference type="Gene3D" id="3.40.720.10">
    <property type="entry name" value="Alkaline Phosphatase, subunit A"/>
    <property type="match status" value="1"/>
</dbReference>
<proteinExistence type="predicted"/>
<feature type="region of interest" description="Disordered" evidence="1">
    <location>
        <begin position="86"/>
        <end position="106"/>
    </location>
</feature>
<protein>
    <recommendedName>
        <fullName evidence="3">Sulfatase N-terminal domain-containing protein</fullName>
    </recommendedName>
</protein>
<evidence type="ECO:0008006" key="3">
    <source>
        <dbReference type="Google" id="ProtNLM"/>
    </source>
</evidence>
<reference evidence="2" key="1">
    <citation type="journal article" date="2014" name="Front. Microbiol.">
        <title>High frequency of phylogenetically diverse reductive dehalogenase-homologous genes in deep subseafloor sedimentary metagenomes.</title>
        <authorList>
            <person name="Kawai M."/>
            <person name="Futagami T."/>
            <person name="Toyoda A."/>
            <person name="Takaki Y."/>
            <person name="Nishi S."/>
            <person name="Hori S."/>
            <person name="Arai W."/>
            <person name="Tsubouchi T."/>
            <person name="Morono Y."/>
            <person name="Uchiyama I."/>
            <person name="Ito T."/>
            <person name="Fujiyama A."/>
            <person name="Inagaki F."/>
            <person name="Takami H."/>
        </authorList>
    </citation>
    <scope>NUCLEOTIDE SEQUENCE</scope>
    <source>
        <strain evidence="2">Expedition CK06-06</strain>
    </source>
</reference>
<dbReference type="AlphaFoldDB" id="X1RCZ1"/>
<dbReference type="EMBL" id="BARV01043627">
    <property type="protein sequence ID" value="GAI64886.1"/>
    <property type="molecule type" value="Genomic_DNA"/>
</dbReference>
<feature type="compositionally biased region" description="Basic and acidic residues" evidence="1">
    <location>
        <begin position="88"/>
        <end position="98"/>
    </location>
</feature>
<organism evidence="2">
    <name type="scientific">marine sediment metagenome</name>
    <dbReference type="NCBI Taxonomy" id="412755"/>
    <lineage>
        <taxon>unclassified sequences</taxon>
        <taxon>metagenomes</taxon>
        <taxon>ecological metagenomes</taxon>
    </lineage>
</organism>
<feature type="non-terminal residue" evidence="2">
    <location>
        <position position="106"/>
    </location>
</feature>
<evidence type="ECO:0000313" key="2">
    <source>
        <dbReference type="EMBL" id="GAI64886.1"/>
    </source>
</evidence>
<evidence type="ECO:0000256" key="1">
    <source>
        <dbReference type="SAM" id="MobiDB-lite"/>
    </source>
</evidence>